<evidence type="ECO:0008006" key="3">
    <source>
        <dbReference type="Google" id="ProtNLM"/>
    </source>
</evidence>
<keyword evidence="2" id="KW-1185">Reference proteome</keyword>
<dbReference type="Proteomes" id="UP000184536">
    <property type="component" value="Unassembled WGS sequence"/>
</dbReference>
<dbReference type="STRING" id="1121919.SAMN02745975_00532"/>
<proteinExistence type="predicted"/>
<reference evidence="2" key="1">
    <citation type="submission" date="2016-11" db="EMBL/GenBank/DDBJ databases">
        <authorList>
            <person name="Varghese N."/>
            <person name="Submissions S."/>
        </authorList>
    </citation>
    <scope>NUCLEOTIDE SEQUENCE [LARGE SCALE GENOMIC DNA]</scope>
    <source>
        <strain evidence="2">DSM 17957</strain>
    </source>
</reference>
<protein>
    <recommendedName>
        <fullName evidence="3">Phage gp6-like head-tail connector protein</fullName>
    </recommendedName>
</protein>
<dbReference type="RefSeq" id="WP_110939823.1">
    <property type="nucleotide sequence ID" value="NZ_FQZV01000006.1"/>
</dbReference>
<dbReference type="AlphaFoldDB" id="A0A1M6DPY9"/>
<evidence type="ECO:0000313" key="1">
    <source>
        <dbReference type="EMBL" id="SHI75252.1"/>
    </source>
</evidence>
<gene>
    <name evidence="1" type="ORF">SAMN02745975_00532</name>
</gene>
<organism evidence="1 2">
    <name type="scientific">Geosporobacter subterraneus DSM 17957</name>
    <dbReference type="NCBI Taxonomy" id="1121919"/>
    <lineage>
        <taxon>Bacteria</taxon>
        <taxon>Bacillati</taxon>
        <taxon>Bacillota</taxon>
        <taxon>Clostridia</taxon>
        <taxon>Peptostreptococcales</taxon>
        <taxon>Thermotaleaceae</taxon>
        <taxon>Geosporobacter</taxon>
    </lineage>
</organism>
<accession>A0A1M6DPY9</accession>
<sequence length="94" mass="10314">MALLDDVKRRLGVFYSDPQKDNDIQSMIDGATAYFKGAGWDISTPDPLALEAVVLYCKMAQSTDPAQLVNHPVLISFITQGRASNVEIQPDNTD</sequence>
<name>A0A1M6DPY9_9FIRM</name>
<evidence type="ECO:0000313" key="2">
    <source>
        <dbReference type="Proteomes" id="UP000184536"/>
    </source>
</evidence>
<dbReference type="EMBL" id="FQZV01000006">
    <property type="protein sequence ID" value="SHI75252.1"/>
    <property type="molecule type" value="Genomic_DNA"/>
</dbReference>